<protein>
    <submittedName>
        <fullName evidence="2">Uncharacterized protein</fullName>
    </submittedName>
</protein>
<sequence length="118" mass="12819">MDAHNQVDLDTFLTSTTVVPPVKRKRGRPPKPKALTGVAHSLSNLTPPSEIHSTKENKKDICAPSSKDNFALNLTQSFFSSLSDLSSLQMPISANTAYRLNDLRTVPLPAPSTISSCR</sequence>
<feature type="compositionally biased region" description="Basic residues" evidence="1">
    <location>
        <begin position="22"/>
        <end position="31"/>
    </location>
</feature>
<name>A0A1E3PSG0_9ASCO</name>
<proteinExistence type="predicted"/>
<evidence type="ECO:0000313" key="2">
    <source>
        <dbReference type="EMBL" id="ODQ67767.1"/>
    </source>
</evidence>
<dbReference type="AlphaFoldDB" id="A0A1E3PSG0"/>
<dbReference type="Proteomes" id="UP000095009">
    <property type="component" value="Unassembled WGS sequence"/>
</dbReference>
<feature type="non-terminal residue" evidence="2">
    <location>
        <position position="118"/>
    </location>
</feature>
<evidence type="ECO:0000256" key="1">
    <source>
        <dbReference type="SAM" id="MobiDB-lite"/>
    </source>
</evidence>
<organism evidence="2 3">
    <name type="scientific">Nadsonia fulvescens var. elongata DSM 6958</name>
    <dbReference type="NCBI Taxonomy" id="857566"/>
    <lineage>
        <taxon>Eukaryota</taxon>
        <taxon>Fungi</taxon>
        <taxon>Dikarya</taxon>
        <taxon>Ascomycota</taxon>
        <taxon>Saccharomycotina</taxon>
        <taxon>Dipodascomycetes</taxon>
        <taxon>Dipodascales</taxon>
        <taxon>Dipodascales incertae sedis</taxon>
        <taxon>Nadsonia</taxon>
    </lineage>
</organism>
<accession>A0A1E3PSG0</accession>
<feature type="region of interest" description="Disordered" evidence="1">
    <location>
        <begin position="21"/>
        <end position="57"/>
    </location>
</feature>
<evidence type="ECO:0000313" key="3">
    <source>
        <dbReference type="Proteomes" id="UP000095009"/>
    </source>
</evidence>
<gene>
    <name evidence="2" type="ORF">NADFUDRAFT_80930</name>
</gene>
<keyword evidence="3" id="KW-1185">Reference proteome</keyword>
<dbReference type="EMBL" id="KV454406">
    <property type="protein sequence ID" value="ODQ67767.1"/>
    <property type="molecule type" value="Genomic_DNA"/>
</dbReference>
<reference evidence="2 3" key="1">
    <citation type="journal article" date="2016" name="Proc. Natl. Acad. Sci. U.S.A.">
        <title>Comparative genomics of biotechnologically important yeasts.</title>
        <authorList>
            <person name="Riley R."/>
            <person name="Haridas S."/>
            <person name="Wolfe K.H."/>
            <person name="Lopes M.R."/>
            <person name="Hittinger C.T."/>
            <person name="Goeker M."/>
            <person name="Salamov A.A."/>
            <person name="Wisecaver J.H."/>
            <person name="Long T.M."/>
            <person name="Calvey C.H."/>
            <person name="Aerts A.L."/>
            <person name="Barry K.W."/>
            <person name="Choi C."/>
            <person name="Clum A."/>
            <person name="Coughlan A.Y."/>
            <person name="Deshpande S."/>
            <person name="Douglass A.P."/>
            <person name="Hanson S.J."/>
            <person name="Klenk H.-P."/>
            <person name="LaButti K.M."/>
            <person name="Lapidus A."/>
            <person name="Lindquist E.A."/>
            <person name="Lipzen A.M."/>
            <person name="Meier-Kolthoff J.P."/>
            <person name="Ohm R.A."/>
            <person name="Otillar R.P."/>
            <person name="Pangilinan J.L."/>
            <person name="Peng Y."/>
            <person name="Rokas A."/>
            <person name="Rosa C.A."/>
            <person name="Scheuner C."/>
            <person name="Sibirny A.A."/>
            <person name="Slot J.C."/>
            <person name="Stielow J.B."/>
            <person name="Sun H."/>
            <person name="Kurtzman C.P."/>
            <person name="Blackwell M."/>
            <person name="Grigoriev I.V."/>
            <person name="Jeffries T.W."/>
        </authorList>
    </citation>
    <scope>NUCLEOTIDE SEQUENCE [LARGE SCALE GENOMIC DNA]</scope>
    <source>
        <strain evidence="2 3">DSM 6958</strain>
    </source>
</reference>